<dbReference type="InterPro" id="IPR036640">
    <property type="entry name" value="ABC1_TM_sf"/>
</dbReference>
<gene>
    <name evidence="10" type="ORF">P8A19_07795</name>
</gene>
<keyword evidence="3" id="KW-0547">Nucleotide-binding</keyword>
<dbReference type="Proteomes" id="UP001235744">
    <property type="component" value="Chromosome"/>
</dbReference>
<dbReference type="SUPFAM" id="SSF52540">
    <property type="entry name" value="P-loop containing nucleoside triphosphate hydrolases"/>
    <property type="match status" value="1"/>
</dbReference>
<keyword evidence="5 7" id="KW-1133">Transmembrane helix</keyword>
<dbReference type="SUPFAM" id="SSF90123">
    <property type="entry name" value="ABC transporter transmembrane region"/>
    <property type="match status" value="1"/>
</dbReference>
<name>A0ABY9IM69_9ACTN</name>
<feature type="domain" description="ABC transmembrane type-1" evidence="9">
    <location>
        <begin position="26"/>
        <end position="306"/>
    </location>
</feature>
<evidence type="ECO:0000256" key="7">
    <source>
        <dbReference type="SAM" id="Phobius"/>
    </source>
</evidence>
<dbReference type="PANTHER" id="PTHR24221">
    <property type="entry name" value="ATP-BINDING CASSETTE SUB-FAMILY B"/>
    <property type="match status" value="1"/>
</dbReference>
<keyword evidence="4 10" id="KW-0067">ATP-binding</keyword>
<feature type="transmembrane region" description="Helical" evidence="7">
    <location>
        <begin position="245"/>
        <end position="268"/>
    </location>
</feature>
<dbReference type="InterPro" id="IPR011527">
    <property type="entry name" value="ABC1_TM_dom"/>
</dbReference>
<dbReference type="InterPro" id="IPR017871">
    <property type="entry name" value="ABC_transporter-like_CS"/>
</dbReference>
<evidence type="ECO:0000256" key="5">
    <source>
        <dbReference type="ARBA" id="ARBA00022989"/>
    </source>
</evidence>
<accession>A0ABY9IM69</accession>
<dbReference type="InterPro" id="IPR039421">
    <property type="entry name" value="Type_1_exporter"/>
</dbReference>
<evidence type="ECO:0000256" key="3">
    <source>
        <dbReference type="ARBA" id="ARBA00022741"/>
    </source>
</evidence>
<evidence type="ECO:0000313" key="11">
    <source>
        <dbReference type="Proteomes" id="UP001235744"/>
    </source>
</evidence>
<dbReference type="InterPro" id="IPR003439">
    <property type="entry name" value="ABC_transporter-like_ATP-bd"/>
</dbReference>
<dbReference type="PANTHER" id="PTHR24221:SF646">
    <property type="entry name" value="HAEMOLYSIN SECRETION ATP-BINDING PROTEIN"/>
    <property type="match status" value="1"/>
</dbReference>
<evidence type="ECO:0000259" key="9">
    <source>
        <dbReference type="PROSITE" id="PS50929"/>
    </source>
</evidence>
<evidence type="ECO:0000256" key="4">
    <source>
        <dbReference type="ARBA" id="ARBA00022840"/>
    </source>
</evidence>
<dbReference type="PROSITE" id="PS00211">
    <property type="entry name" value="ABC_TRANSPORTER_1"/>
    <property type="match status" value="1"/>
</dbReference>
<evidence type="ECO:0000256" key="6">
    <source>
        <dbReference type="ARBA" id="ARBA00023136"/>
    </source>
</evidence>
<dbReference type="Gene3D" id="1.20.1560.10">
    <property type="entry name" value="ABC transporter type 1, transmembrane domain"/>
    <property type="match status" value="1"/>
</dbReference>
<keyword evidence="11" id="KW-1185">Reference proteome</keyword>
<feature type="transmembrane region" description="Helical" evidence="7">
    <location>
        <begin position="27"/>
        <end position="44"/>
    </location>
</feature>
<protein>
    <submittedName>
        <fullName evidence="10">ATP-binding cassette domain-containing protein</fullName>
    </submittedName>
</protein>
<dbReference type="SMART" id="SM00382">
    <property type="entry name" value="AAA"/>
    <property type="match status" value="1"/>
</dbReference>
<reference evidence="10 11" key="1">
    <citation type="submission" date="2023-03" db="EMBL/GenBank/DDBJ databases">
        <title>Isolation and description of six Streptomyces strains from soil environments, able to metabolize different microbial glucans.</title>
        <authorList>
            <person name="Widen T."/>
            <person name="Larsbrink J."/>
        </authorList>
    </citation>
    <scope>NUCLEOTIDE SEQUENCE [LARGE SCALE GENOMIC DNA]</scope>
    <source>
        <strain evidence="10 11">Alt2</strain>
    </source>
</reference>
<evidence type="ECO:0000259" key="8">
    <source>
        <dbReference type="PROSITE" id="PS50893"/>
    </source>
</evidence>
<feature type="domain" description="ABC transporter" evidence="8">
    <location>
        <begin position="339"/>
        <end position="586"/>
    </location>
</feature>
<dbReference type="CDD" id="cd03228">
    <property type="entry name" value="ABCC_MRP_Like"/>
    <property type="match status" value="1"/>
</dbReference>
<evidence type="ECO:0000313" key="10">
    <source>
        <dbReference type="EMBL" id="WLQ55347.1"/>
    </source>
</evidence>
<dbReference type="EMBL" id="CP120988">
    <property type="protein sequence ID" value="WLQ55347.1"/>
    <property type="molecule type" value="Genomic_DNA"/>
</dbReference>
<feature type="transmembrane region" description="Helical" evidence="7">
    <location>
        <begin position="56"/>
        <end position="76"/>
    </location>
</feature>
<proteinExistence type="predicted"/>
<dbReference type="RefSeq" id="WP_306106122.1">
    <property type="nucleotide sequence ID" value="NZ_CP120988.1"/>
</dbReference>
<sequence length="592" mass="62791">MKTLLLAVHQLLRIAVRCDARRLTRAVALMAVGFLSTPLIALCLKSLTTAAVAHDASVATWLALCTALLLVLELMMNHFAHLSYFELGELEELSLQNEVIALAHGSSGLEQFDSPGYADTLALIREELPRTRACLEAVLQLGGLVLQMALTSVLLGLLDPWLLLLPLAGAVPVVAGNRAQLLIDRAKELAAPENRLGRHLLEVATTQSSVKEIRLAAAEDVLLRRHRADWSRASRVVGGAQLTAAVLRAAGQLVFAAGYGGAIYLVVGRAVSGGAGLGDVILVITLASQISLQVSTALGLLTALQGAGRTMERLAELRGPAVHDDDALTDVPAVLTRGIRLENVSFSYPGSDRKVLDEVTLDIPAGTALAVVGENGAGKSTLVKLLCGLYRPTSGRILVDGADLAGCDARQWQSRTGTLFQDFARLELRLRDNIGIGDLGRLDDDPALHTALRAAEAEQVEERVPGGLDGLLGRGYGDGAELSGGQWQKLGLARALMRRRPLMVALDEPASALDATAEHALFERFADLCAGASAETGAITLLVSHRFSTVRMADLIVVLEKGRVSELGTHAELAAGGGLYAELYDLQVRVYS</sequence>
<dbReference type="InterPro" id="IPR027417">
    <property type="entry name" value="P-loop_NTPase"/>
</dbReference>
<feature type="transmembrane region" description="Helical" evidence="7">
    <location>
        <begin position="280"/>
        <end position="304"/>
    </location>
</feature>
<dbReference type="Pfam" id="PF00005">
    <property type="entry name" value="ABC_tran"/>
    <property type="match status" value="1"/>
</dbReference>
<evidence type="ECO:0000256" key="1">
    <source>
        <dbReference type="ARBA" id="ARBA00004651"/>
    </source>
</evidence>
<comment type="subcellular location">
    <subcellularLocation>
        <location evidence="1">Cell membrane</location>
        <topology evidence="1">Multi-pass membrane protein</topology>
    </subcellularLocation>
</comment>
<evidence type="ECO:0000256" key="2">
    <source>
        <dbReference type="ARBA" id="ARBA00022692"/>
    </source>
</evidence>
<dbReference type="GO" id="GO:0005524">
    <property type="term" value="F:ATP binding"/>
    <property type="evidence" value="ECO:0007669"/>
    <property type="project" value="UniProtKB-KW"/>
</dbReference>
<dbReference type="PROSITE" id="PS50893">
    <property type="entry name" value="ABC_TRANSPORTER_2"/>
    <property type="match status" value="1"/>
</dbReference>
<dbReference type="PROSITE" id="PS50929">
    <property type="entry name" value="ABC_TM1F"/>
    <property type="match status" value="1"/>
</dbReference>
<dbReference type="InterPro" id="IPR003593">
    <property type="entry name" value="AAA+_ATPase"/>
</dbReference>
<organism evidence="10 11">
    <name type="scientific">Streptomyces poriferorum</name>
    <dbReference type="NCBI Taxonomy" id="2798799"/>
    <lineage>
        <taxon>Bacteria</taxon>
        <taxon>Bacillati</taxon>
        <taxon>Actinomycetota</taxon>
        <taxon>Actinomycetes</taxon>
        <taxon>Kitasatosporales</taxon>
        <taxon>Streptomycetaceae</taxon>
        <taxon>Streptomyces</taxon>
    </lineage>
</organism>
<keyword evidence="2 7" id="KW-0812">Transmembrane</keyword>
<dbReference type="Gene3D" id="3.40.50.300">
    <property type="entry name" value="P-loop containing nucleotide triphosphate hydrolases"/>
    <property type="match status" value="1"/>
</dbReference>
<feature type="transmembrane region" description="Helical" evidence="7">
    <location>
        <begin position="137"/>
        <end position="158"/>
    </location>
</feature>
<keyword evidence="6 7" id="KW-0472">Membrane</keyword>